<proteinExistence type="inferred from homology"/>
<dbReference type="InterPro" id="IPR023214">
    <property type="entry name" value="HAD_sf"/>
</dbReference>
<dbReference type="Pfam" id="PF09335">
    <property type="entry name" value="VTT_dom"/>
    <property type="match status" value="1"/>
</dbReference>
<feature type="transmembrane region" description="Helical" evidence="8">
    <location>
        <begin position="225"/>
        <end position="247"/>
    </location>
</feature>
<evidence type="ECO:0000256" key="1">
    <source>
        <dbReference type="ARBA" id="ARBA00004496"/>
    </source>
</evidence>
<dbReference type="NCBIfam" id="TIGR01662">
    <property type="entry name" value="HAD-SF-IIIA"/>
    <property type="match status" value="1"/>
</dbReference>
<dbReference type="InterPro" id="IPR006543">
    <property type="entry name" value="Histidinol-phos"/>
</dbReference>
<dbReference type="InterPro" id="IPR004446">
    <property type="entry name" value="Heptose_bisP_phosphatase"/>
</dbReference>
<dbReference type="CDD" id="cd07503">
    <property type="entry name" value="HAD_HisB-N"/>
    <property type="match status" value="1"/>
</dbReference>
<evidence type="ECO:0000256" key="3">
    <source>
        <dbReference type="ARBA" id="ARBA00022490"/>
    </source>
</evidence>
<dbReference type="PANTHER" id="PTHR42891:SF1">
    <property type="entry name" value="D-GLYCERO-BETA-D-MANNO-HEPTOSE-1,7-BISPHOSPHATE 7-PHOSPHATASE"/>
    <property type="match status" value="1"/>
</dbReference>
<comment type="subcellular location">
    <subcellularLocation>
        <location evidence="1">Cytoplasm</location>
    </subcellularLocation>
</comment>
<feature type="transmembrane region" description="Helical" evidence="8">
    <location>
        <begin position="254"/>
        <end position="279"/>
    </location>
</feature>
<feature type="transmembrane region" description="Helical" evidence="8">
    <location>
        <begin position="337"/>
        <end position="358"/>
    </location>
</feature>
<keyword evidence="8" id="KW-0812">Transmembrane</keyword>
<dbReference type="SUPFAM" id="SSF56784">
    <property type="entry name" value="HAD-like"/>
    <property type="match status" value="1"/>
</dbReference>
<evidence type="ECO:0000259" key="9">
    <source>
        <dbReference type="Pfam" id="PF09335"/>
    </source>
</evidence>
<evidence type="ECO:0000256" key="2">
    <source>
        <dbReference type="ARBA" id="ARBA00005628"/>
    </source>
</evidence>
<evidence type="ECO:0000256" key="5">
    <source>
        <dbReference type="ARBA" id="ARBA00022801"/>
    </source>
</evidence>
<comment type="similarity">
    <text evidence="2">Belongs to the GmhB family.</text>
</comment>
<dbReference type="Proteomes" id="UP000176996">
    <property type="component" value="Unassembled WGS sequence"/>
</dbReference>
<dbReference type="STRING" id="1798471.A3A21_02880"/>
<evidence type="ECO:0000256" key="7">
    <source>
        <dbReference type="ARBA" id="ARBA00031828"/>
    </source>
</evidence>
<dbReference type="EMBL" id="MFKK01000029">
    <property type="protein sequence ID" value="OGG40268.1"/>
    <property type="molecule type" value="Genomic_DNA"/>
</dbReference>
<sequence length="402" mass="45391">MKIKKHKAVFIDRDGTINTYTPDSYTWKIEDFEWLPEAKEALRTLSKTDYKIVVVSNQSGIGKGKYTEEDVNILHAWMLEECKKEDIRIDAIYICPHHSDEGCVCRKPNPGMMRRAAEELNINLKKSWMIGDNPTDIEAGRRAGVKTIKIKNEKLKKEKNVEAEPHKHKENLKEGIEHILQNSHKILILKALALLAIVAILVALWQREVITKEGIFSFLKYHPNLAPLLFIVISAFGIALLLPIAIVMGLGAGFFWGTWIGGLYTFVGLVLGSALGFWISRYMAGEAVRRYINIRIWKRIEEEAFIKPWRAVLMVRLCQMVPLGVGTYMFGVTRVPFWKFFGGTSLILLPNAFLFSAIGESIGGFIFEGTIKNMVEKGTLALFGICVLVVGGYIVKKRSSKS</sequence>
<dbReference type="InterPro" id="IPR036412">
    <property type="entry name" value="HAD-like_sf"/>
</dbReference>
<dbReference type="GO" id="GO:0005737">
    <property type="term" value="C:cytoplasm"/>
    <property type="evidence" value="ECO:0007669"/>
    <property type="project" value="UniProtKB-SubCell"/>
</dbReference>
<organism evidence="10 11">
    <name type="scientific">Candidatus Jorgensenbacteria bacterium RIFCSPLOWO2_01_FULL_45_25b</name>
    <dbReference type="NCBI Taxonomy" id="1798471"/>
    <lineage>
        <taxon>Bacteria</taxon>
        <taxon>Candidatus Joergenseniibacteriota</taxon>
    </lineage>
</organism>
<keyword evidence="8" id="KW-0472">Membrane</keyword>
<feature type="transmembrane region" description="Helical" evidence="8">
    <location>
        <begin position="187"/>
        <end position="205"/>
    </location>
</feature>
<keyword evidence="8" id="KW-1133">Transmembrane helix</keyword>
<dbReference type="Gene3D" id="3.40.50.1000">
    <property type="entry name" value="HAD superfamily/HAD-like"/>
    <property type="match status" value="1"/>
</dbReference>
<accession>A0A1F6BTW1</accession>
<comment type="caution">
    <text evidence="10">The sequence shown here is derived from an EMBL/GenBank/DDBJ whole genome shotgun (WGS) entry which is preliminary data.</text>
</comment>
<evidence type="ECO:0000313" key="11">
    <source>
        <dbReference type="Proteomes" id="UP000176996"/>
    </source>
</evidence>
<reference evidence="10 11" key="1">
    <citation type="journal article" date="2016" name="Nat. Commun.">
        <title>Thousands of microbial genomes shed light on interconnected biogeochemical processes in an aquifer system.</title>
        <authorList>
            <person name="Anantharaman K."/>
            <person name="Brown C.T."/>
            <person name="Hug L.A."/>
            <person name="Sharon I."/>
            <person name="Castelle C.J."/>
            <person name="Probst A.J."/>
            <person name="Thomas B.C."/>
            <person name="Singh A."/>
            <person name="Wilkins M.J."/>
            <person name="Karaoz U."/>
            <person name="Brodie E.L."/>
            <person name="Williams K.H."/>
            <person name="Hubbard S.S."/>
            <person name="Banfield J.F."/>
        </authorList>
    </citation>
    <scope>NUCLEOTIDE SEQUENCE [LARGE SCALE GENOMIC DNA]</scope>
</reference>
<dbReference type="Pfam" id="PF13242">
    <property type="entry name" value="Hydrolase_like"/>
    <property type="match status" value="1"/>
</dbReference>
<name>A0A1F6BTW1_9BACT</name>
<evidence type="ECO:0000313" key="10">
    <source>
        <dbReference type="EMBL" id="OGG40268.1"/>
    </source>
</evidence>
<dbReference type="InterPro" id="IPR032816">
    <property type="entry name" value="VTT_dom"/>
</dbReference>
<dbReference type="AlphaFoldDB" id="A0A1F6BTW1"/>
<keyword evidence="6" id="KW-0119">Carbohydrate metabolism</keyword>
<keyword evidence="4" id="KW-0479">Metal-binding</keyword>
<feature type="domain" description="VTT" evidence="9">
    <location>
        <begin position="243"/>
        <end position="360"/>
    </location>
</feature>
<keyword evidence="3" id="KW-0963">Cytoplasm</keyword>
<dbReference type="GO" id="GO:0016791">
    <property type="term" value="F:phosphatase activity"/>
    <property type="evidence" value="ECO:0007669"/>
    <property type="project" value="InterPro"/>
</dbReference>
<keyword evidence="5" id="KW-0378">Hydrolase</keyword>
<dbReference type="NCBIfam" id="TIGR01656">
    <property type="entry name" value="Histidinol-ppas"/>
    <property type="match status" value="1"/>
</dbReference>
<evidence type="ECO:0000256" key="8">
    <source>
        <dbReference type="SAM" id="Phobius"/>
    </source>
</evidence>
<gene>
    <name evidence="10" type="ORF">A3A21_02880</name>
</gene>
<dbReference type="GO" id="GO:0046872">
    <property type="term" value="F:metal ion binding"/>
    <property type="evidence" value="ECO:0007669"/>
    <property type="project" value="UniProtKB-KW"/>
</dbReference>
<feature type="transmembrane region" description="Helical" evidence="8">
    <location>
        <begin position="378"/>
        <end position="395"/>
    </location>
</feature>
<protein>
    <recommendedName>
        <fullName evidence="7">D,D-heptose 1,7-bisphosphate phosphatase</fullName>
    </recommendedName>
</protein>
<dbReference type="PANTHER" id="PTHR42891">
    <property type="entry name" value="D-GLYCERO-BETA-D-MANNO-HEPTOSE-1,7-BISPHOSPHATE 7-PHOSPHATASE"/>
    <property type="match status" value="1"/>
</dbReference>
<evidence type="ECO:0000256" key="6">
    <source>
        <dbReference type="ARBA" id="ARBA00023277"/>
    </source>
</evidence>
<dbReference type="InterPro" id="IPR006549">
    <property type="entry name" value="HAD-SF_hydro_IIIA"/>
</dbReference>
<dbReference type="GO" id="GO:0005975">
    <property type="term" value="P:carbohydrate metabolic process"/>
    <property type="evidence" value="ECO:0007669"/>
    <property type="project" value="InterPro"/>
</dbReference>
<evidence type="ECO:0000256" key="4">
    <source>
        <dbReference type="ARBA" id="ARBA00022723"/>
    </source>
</evidence>